<evidence type="ECO:0000313" key="3">
    <source>
        <dbReference type="Proteomes" id="UP000782312"/>
    </source>
</evidence>
<reference evidence="2" key="1">
    <citation type="submission" date="2020-07" db="EMBL/GenBank/DDBJ databases">
        <title>Huge and variable diversity of episymbiotic CPR bacteria and DPANN archaea in groundwater ecosystems.</title>
        <authorList>
            <person name="He C.Y."/>
            <person name="Keren R."/>
            <person name="Whittaker M."/>
            <person name="Farag I.F."/>
            <person name="Doudna J."/>
            <person name="Cate J.H.D."/>
            <person name="Banfield J.F."/>
        </authorList>
    </citation>
    <scope>NUCLEOTIDE SEQUENCE</scope>
    <source>
        <strain evidence="2">NC_groundwater_763_Ag_S-0.2um_68_21</strain>
    </source>
</reference>
<evidence type="ECO:0008006" key="4">
    <source>
        <dbReference type="Google" id="ProtNLM"/>
    </source>
</evidence>
<feature type="region of interest" description="Disordered" evidence="1">
    <location>
        <begin position="1"/>
        <end position="33"/>
    </location>
</feature>
<proteinExistence type="predicted"/>
<gene>
    <name evidence="2" type="ORF">HYZ11_03835</name>
</gene>
<accession>A0A932MP16</accession>
<evidence type="ECO:0000313" key="2">
    <source>
        <dbReference type="EMBL" id="MBI3126716.1"/>
    </source>
</evidence>
<comment type="caution">
    <text evidence="2">The sequence shown here is derived from an EMBL/GenBank/DDBJ whole genome shotgun (WGS) entry which is preliminary data.</text>
</comment>
<name>A0A932MP16_UNCTE</name>
<dbReference type="AlphaFoldDB" id="A0A932MP16"/>
<protein>
    <recommendedName>
        <fullName evidence="4">Phage portal protein</fullName>
    </recommendedName>
</protein>
<sequence length="467" mass="51188">MARKAAGSKRVRLKSEGAPSKPNGAPSNLGYRRPKTDFRRLLSGGLDPDERVWRSLSGGRSGVSPATHERMQRLAYELWLTNLVGQRLIEIVTDHVVGEGVSWQSEDPRALACVQGFWGDPVNQLDLRVERLVSELAIFGELLLPAAVSRFEGRVRLGYVSPRWIEEVVPDPDNCALPIGVVLKPEGGLGPSRSGKRLRTVLGGDPREYLGAAAQRERERFGDGEAFLFQINKASDAPRGSSDLLAAIDWIDIYERFIFDAAERARLQNSFIYDVTLKGAGPERVAEWLAQNGAAPRPSSVRVHNEKEEWRAVTPDLRGGESGAQGIAKLMRGLLLGGAGVPSHWFAQGEDVNRASAESMELPAFKKMTRRQRTVRHMLQQMADKQLEEAHRAGALPPEALRAGARPVLPEISVRDTEKLSGALLRMGQALDLATSRGWMGNDAAGKLFGHLAGQFGMEVGEEKMAE</sequence>
<evidence type="ECO:0000256" key="1">
    <source>
        <dbReference type="SAM" id="MobiDB-lite"/>
    </source>
</evidence>
<feature type="compositionally biased region" description="Basic residues" evidence="1">
    <location>
        <begin position="1"/>
        <end position="12"/>
    </location>
</feature>
<dbReference type="Proteomes" id="UP000782312">
    <property type="component" value="Unassembled WGS sequence"/>
</dbReference>
<organism evidence="2 3">
    <name type="scientific">Tectimicrobiota bacterium</name>
    <dbReference type="NCBI Taxonomy" id="2528274"/>
    <lineage>
        <taxon>Bacteria</taxon>
        <taxon>Pseudomonadati</taxon>
        <taxon>Nitrospinota/Tectimicrobiota group</taxon>
        <taxon>Candidatus Tectimicrobiota</taxon>
    </lineage>
</organism>
<dbReference type="EMBL" id="JACPUR010000010">
    <property type="protein sequence ID" value="MBI3126716.1"/>
    <property type="molecule type" value="Genomic_DNA"/>
</dbReference>